<dbReference type="PANTHER" id="PTHR30273:SF2">
    <property type="entry name" value="PROTEIN FECR"/>
    <property type="match status" value="1"/>
</dbReference>
<protein>
    <submittedName>
        <fullName evidence="4">DUF4974 domain-containing protein</fullName>
    </submittedName>
</protein>
<feature type="domain" description="Protein FecR C-terminal" evidence="3">
    <location>
        <begin position="330"/>
        <end position="397"/>
    </location>
</feature>
<comment type="caution">
    <text evidence="4">The sequence shown here is derived from an EMBL/GenBank/DDBJ whole genome shotgun (WGS) entry which is preliminary data.</text>
</comment>
<dbReference type="AlphaFoldDB" id="A0A7K1U4N1"/>
<keyword evidence="1" id="KW-0472">Membrane</keyword>
<dbReference type="Pfam" id="PF04773">
    <property type="entry name" value="FecR"/>
    <property type="match status" value="1"/>
</dbReference>
<keyword evidence="1" id="KW-0812">Transmembrane</keyword>
<dbReference type="InterPro" id="IPR012373">
    <property type="entry name" value="Ferrdict_sens_TM"/>
</dbReference>
<evidence type="ECO:0000313" key="5">
    <source>
        <dbReference type="Proteomes" id="UP000461730"/>
    </source>
</evidence>
<reference evidence="4 5" key="1">
    <citation type="submission" date="2019-12" db="EMBL/GenBank/DDBJ databases">
        <title>Chitinophaga sp. strain ysch24 (GDMCC 1.1355), whole genome shotgun sequence.</title>
        <authorList>
            <person name="Zhang X."/>
        </authorList>
    </citation>
    <scope>NUCLEOTIDE SEQUENCE [LARGE SCALE GENOMIC DNA]</scope>
    <source>
        <strain evidence="5">ysch24</strain>
    </source>
</reference>
<proteinExistence type="predicted"/>
<dbReference type="InterPro" id="IPR032508">
    <property type="entry name" value="FecR_C"/>
</dbReference>
<name>A0A7K1U4N1_9BACT</name>
<feature type="domain" description="FecR protein" evidence="2">
    <location>
        <begin position="189"/>
        <end position="288"/>
    </location>
</feature>
<feature type="transmembrane region" description="Helical" evidence="1">
    <location>
        <begin position="93"/>
        <end position="114"/>
    </location>
</feature>
<evidence type="ECO:0000313" key="4">
    <source>
        <dbReference type="EMBL" id="MVT09314.1"/>
    </source>
</evidence>
<evidence type="ECO:0000256" key="1">
    <source>
        <dbReference type="SAM" id="Phobius"/>
    </source>
</evidence>
<dbReference type="InterPro" id="IPR006860">
    <property type="entry name" value="FecR"/>
</dbReference>
<dbReference type="Gene3D" id="2.60.120.1440">
    <property type="match status" value="1"/>
</dbReference>
<dbReference type="Proteomes" id="UP000461730">
    <property type="component" value="Unassembled WGS sequence"/>
</dbReference>
<dbReference type="PANTHER" id="PTHR30273">
    <property type="entry name" value="PERIPLASMIC SIGNAL SENSOR AND SIGMA FACTOR ACTIVATOR FECR-RELATED"/>
    <property type="match status" value="1"/>
</dbReference>
<dbReference type="Pfam" id="PF16344">
    <property type="entry name" value="FecR_C"/>
    <property type="match status" value="1"/>
</dbReference>
<evidence type="ECO:0000259" key="2">
    <source>
        <dbReference type="Pfam" id="PF04773"/>
    </source>
</evidence>
<evidence type="ECO:0000259" key="3">
    <source>
        <dbReference type="Pfam" id="PF16344"/>
    </source>
</evidence>
<dbReference type="RefSeq" id="WP_157306743.1">
    <property type="nucleotide sequence ID" value="NZ_WRXN01000005.1"/>
</dbReference>
<dbReference type="EMBL" id="WRXN01000005">
    <property type="protein sequence ID" value="MVT09314.1"/>
    <property type="molecule type" value="Genomic_DNA"/>
</dbReference>
<keyword evidence="1" id="KW-1133">Transmembrane helix</keyword>
<dbReference type="Gene3D" id="3.55.50.30">
    <property type="match status" value="1"/>
</dbReference>
<organism evidence="4 5">
    <name type="scientific">Chitinophaga tropicalis</name>
    <dbReference type="NCBI Taxonomy" id="2683588"/>
    <lineage>
        <taxon>Bacteria</taxon>
        <taxon>Pseudomonadati</taxon>
        <taxon>Bacteroidota</taxon>
        <taxon>Chitinophagia</taxon>
        <taxon>Chitinophagales</taxon>
        <taxon>Chitinophagaceae</taxon>
        <taxon>Chitinophaga</taxon>
    </lineage>
</organism>
<dbReference type="GO" id="GO:0016989">
    <property type="term" value="F:sigma factor antagonist activity"/>
    <property type="evidence" value="ECO:0007669"/>
    <property type="project" value="TreeGrafter"/>
</dbReference>
<keyword evidence="5" id="KW-1185">Reference proteome</keyword>
<sequence length="402" mass="44097">MDRQQLEILLEKYIAGELSAEDRSRLAVVVNLPEHEAVLDEFARKVMMSDDFSMADDPAVKDAILSYLDRQISDMQPTPEEIVLVSGQKRMKFWRYAAAAAVVFLVGGAVWLSFFSTRRTADGPVAGRSSTGSGGIMLTLANGQRIALDSSQNGALVVQGNTSVIKNKAGQLSYQPAPARTDKEVVFNTLKTSKGRMVSVVLSDGTRVWLNTTSSIRYPVAFADGQRIVELNGEAFFDVAKNPSMPFKVIVAGPYGKTVTIQVLGTSFNVQAYNDEDKVSTAVAEGMVGVVTDRESRLVKASQQATVAGDQLKWMEHADLAKATAWKDGYFVFREDQLSDIMKQLARWYDIDVRFTGPISDHYTGKISRNANISQVLKMLEAAGGVSFTIENNRITVLPKTM</sequence>
<accession>A0A7K1U4N1</accession>
<gene>
    <name evidence="4" type="ORF">GO493_13675</name>
</gene>